<proteinExistence type="inferred from homology"/>
<reference evidence="9" key="1">
    <citation type="journal article" date="2016" name="Genome Announc.">
        <title>Draft Genome Sequences of Five Rapidly Growing Mycobacterium Species, M. thermoresistibile, M. fortuitum subsp. acetamidolyticum, M. canariasense, M. brisbanense, and M. novocastrense.</title>
        <authorList>
            <person name="Katahira K."/>
            <person name="Ogura Y."/>
            <person name="Gotoh Y."/>
            <person name="Hayashi T."/>
        </authorList>
    </citation>
    <scope>NUCLEOTIDE SEQUENCE [LARGE SCALE GENOMIC DNA]</scope>
    <source>
        <strain evidence="9">JCM15298</strain>
    </source>
</reference>
<keyword evidence="3 5" id="KW-0949">S-adenosyl-L-methionine</keyword>
<comment type="catalytic activity">
    <reaction evidence="7">
        <text>a 2'-deoxycytidine in DNA + S-adenosyl-L-methionine = a 5-methyl-2'-deoxycytidine in DNA + S-adenosyl-L-homocysteine + H(+)</text>
        <dbReference type="Rhea" id="RHEA:13681"/>
        <dbReference type="Rhea" id="RHEA-COMP:11369"/>
        <dbReference type="Rhea" id="RHEA-COMP:11370"/>
        <dbReference type="ChEBI" id="CHEBI:15378"/>
        <dbReference type="ChEBI" id="CHEBI:57856"/>
        <dbReference type="ChEBI" id="CHEBI:59789"/>
        <dbReference type="ChEBI" id="CHEBI:85452"/>
        <dbReference type="ChEBI" id="CHEBI:85454"/>
        <dbReference type="EC" id="2.1.1.37"/>
    </reaction>
</comment>
<evidence type="ECO:0000256" key="1">
    <source>
        <dbReference type="ARBA" id="ARBA00022603"/>
    </source>
</evidence>
<evidence type="ECO:0000256" key="5">
    <source>
        <dbReference type="PROSITE-ProRule" id="PRU01016"/>
    </source>
</evidence>
<dbReference type="EMBL" id="BCSY01000069">
    <property type="protein sequence ID" value="GAS97126.1"/>
    <property type="molecule type" value="Genomic_DNA"/>
</dbReference>
<dbReference type="PROSITE" id="PS00095">
    <property type="entry name" value="C5_MTASE_2"/>
    <property type="match status" value="1"/>
</dbReference>
<dbReference type="PROSITE" id="PS00094">
    <property type="entry name" value="C5_MTASE_1"/>
    <property type="match status" value="1"/>
</dbReference>
<keyword evidence="9" id="KW-1185">Reference proteome</keyword>
<dbReference type="PANTHER" id="PTHR10629:SF52">
    <property type="entry name" value="DNA (CYTOSINE-5)-METHYLTRANSFERASE 1"/>
    <property type="match status" value="1"/>
</dbReference>
<evidence type="ECO:0000313" key="8">
    <source>
        <dbReference type="EMBL" id="GAS97126.1"/>
    </source>
</evidence>
<dbReference type="GO" id="GO:0044027">
    <property type="term" value="P:negative regulation of gene expression via chromosomal CpG island methylation"/>
    <property type="evidence" value="ECO:0007669"/>
    <property type="project" value="TreeGrafter"/>
</dbReference>
<dbReference type="EC" id="2.1.1.37" evidence="7"/>
<dbReference type="Proteomes" id="UP000069443">
    <property type="component" value="Unassembled WGS sequence"/>
</dbReference>
<dbReference type="InterPro" id="IPR001525">
    <property type="entry name" value="C5_MeTfrase"/>
</dbReference>
<name>A0A100WFH2_MYCCR</name>
<dbReference type="GO" id="GO:0003677">
    <property type="term" value="F:DNA binding"/>
    <property type="evidence" value="ECO:0007669"/>
    <property type="project" value="TreeGrafter"/>
</dbReference>
<dbReference type="InterPro" id="IPR018117">
    <property type="entry name" value="C5_DNA_meth_AS"/>
</dbReference>
<dbReference type="NCBIfam" id="TIGR00675">
    <property type="entry name" value="dcm"/>
    <property type="match status" value="1"/>
</dbReference>
<keyword evidence="2 5" id="KW-0808">Transferase</keyword>
<dbReference type="REBASE" id="150855">
    <property type="entry name" value="M.Mca15298ORF4092P"/>
</dbReference>
<evidence type="ECO:0000256" key="4">
    <source>
        <dbReference type="ARBA" id="ARBA00022747"/>
    </source>
</evidence>
<dbReference type="InterPro" id="IPR031303">
    <property type="entry name" value="C5_meth_CS"/>
</dbReference>
<comment type="caution">
    <text evidence="8">The sequence shown here is derived from an EMBL/GenBank/DDBJ whole genome shotgun (WGS) entry which is preliminary data.</text>
</comment>
<protein>
    <recommendedName>
        <fullName evidence="7">Cytosine-specific methyltransferase</fullName>
        <ecNumber evidence="7">2.1.1.37</ecNumber>
    </recommendedName>
</protein>
<dbReference type="PANTHER" id="PTHR10629">
    <property type="entry name" value="CYTOSINE-SPECIFIC METHYLTRANSFERASE"/>
    <property type="match status" value="1"/>
</dbReference>
<reference evidence="9" key="2">
    <citation type="submission" date="2016-02" db="EMBL/GenBank/DDBJ databases">
        <title>Draft genome sequence of five rapidly growing Mycobacterium species.</title>
        <authorList>
            <person name="Katahira K."/>
            <person name="Gotou Y."/>
            <person name="Iida K."/>
            <person name="Ogura Y."/>
            <person name="Hayashi T."/>
        </authorList>
    </citation>
    <scope>NUCLEOTIDE SEQUENCE [LARGE SCALE GENOMIC DNA]</scope>
    <source>
        <strain evidence="9">JCM15298</strain>
    </source>
</reference>
<sequence length="329" mass="35400">MMDTLSCLEICAGAGGQSLGLEQAGFAHELAVEIEPEPCETLRINRPQWKVHEGDVREIDGRPYRGIDLLAGGVPCPPFSIAGKQLGKDDERDLFPEALRLVSEAKPAAVMLENVRGLSTAKFDGYRQWVLDALASMGYRADWQVLNASDFGVPQLRPRFILVALKSAYFDSYQWPTPHAKTTTVGEVLKPLMARDGWPGAAAWVKRANDIGPTIVGGSRKHGGPDLGPTRARAAWLELGVDGRGLANSGPDASTPFHHVPRLTLEMAAAIQGFPKDWVFYGRKTAAYRQIGNAFPPPVAAAVGGSIAQVLAGRQAKARQNSSLVARSA</sequence>
<dbReference type="PRINTS" id="PR00105">
    <property type="entry name" value="C5METTRFRASE"/>
</dbReference>
<evidence type="ECO:0000256" key="7">
    <source>
        <dbReference type="RuleBase" id="RU000417"/>
    </source>
</evidence>
<accession>A0A100WFH2</accession>
<gene>
    <name evidence="8" type="ORF">RMCC_4092</name>
</gene>
<dbReference type="GO" id="GO:0003886">
    <property type="term" value="F:DNA (cytosine-5-)-methyltransferase activity"/>
    <property type="evidence" value="ECO:0007669"/>
    <property type="project" value="UniProtKB-EC"/>
</dbReference>
<dbReference type="STRING" id="228230.RMCC_4092"/>
<dbReference type="Gene3D" id="3.40.50.150">
    <property type="entry name" value="Vaccinia Virus protein VP39"/>
    <property type="match status" value="1"/>
</dbReference>
<dbReference type="Gene3D" id="3.90.120.10">
    <property type="entry name" value="DNA Methylase, subunit A, domain 2"/>
    <property type="match status" value="1"/>
</dbReference>
<dbReference type="PROSITE" id="PS51679">
    <property type="entry name" value="SAM_MT_C5"/>
    <property type="match status" value="1"/>
</dbReference>
<dbReference type="RefSeq" id="WP_084395315.1">
    <property type="nucleotide sequence ID" value="NZ_BCSY01000069.1"/>
</dbReference>
<keyword evidence="4" id="KW-0680">Restriction system</keyword>
<dbReference type="SUPFAM" id="SSF53335">
    <property type="entry name" value="S-adenosyl-L-methionine-dependent methyltransferases"/>
    <property type="match status" value="1"/>
</dbReference>
<evidence type="ECO:0000256" key="6">
    <source>
        <dbReference type="RuleBase" id="RU000416"/>
    </source>
</evidence>
<evidence type="ECO:0000256" key="2">
    <source>
        <dbReference type="ARBA" id="ARBA00022679"/>
    </source>
</evidence>
<dbReference type="Pfam" id="PF00145">
    <property type="entry name" value="DNA_methylase"/>
    <property type="match status" value="1"/>
</dbReference>
<dbReference type="GO" id="GO:0032259">
    <property type="term" value="P:methylation"/>
    <property type="evidence" value="ECO:0007669"/>
    <property type="project" value="UniProtKB-KW"/>
</dbReference>
<dbReference type="CDD" id="cd00315">
    <property type="entry name" value="Cyt_C5_DNA_methylase"/>
    <property type="match status" value="1"/>
</dbReference>
<dbReference type="OrthoDB" id="9813719at2"/>
<organism evidence="8 9">
    <name type="scientific">Mycolicibacterium canariasense</name>
    <name type="common">Mycobacterium canariasense</name>
    <dbReference type="NCBI Taxonomy" id="228230"/>
    <lineage>
        <taxon>Bacteria</taxon>
        <taxon>Bacillati</taxon>
        <taxon>Actinomycetota</taxon>
        <taxon>Actinomycetes</taxon>
        <taxon>Mycobacteriales</taxon>
        <taxon>Mycobacteriaceae</taxon>
        <taxon>Mycolicibacterium</taxon>
    </lineage>
</organism>
<dbReference type="GO" id="GO:0009307">
    <property type="term" value="P:DNA restriction-modification system"/>
    <property type="evidence" value="ECO:0007669"/>
    <property type="project" value="UniProtKB-KW"/>
</dbReference>
<keyword evidence="1 5" id="KW-0489">Methyltransferase</keyword>
<evidence type="ECO:0000313" key="9">
    <source>
        <dbReference type="Proteomes" id="UP000069443"/>
    </source>
</evidence>
<evidence type="ECO:0000256" key="3">
    <source>
        <dbReference type="ARBA" id="ARBA00022691"/>
    </source>
</evidence>
<comment type="similarity">
    <text evidence="5 6">Belongs to the class I-like SAM-binding methyltransferase superfamily. C5-methyltransferase family.</text>
</comment>
<dbReference type="AlphaFoldDB" id="A0A100WFH2"/>
<dbReference type="InterPro" id="IPR050390">
    <property type="entry name" value="C5-Methyltransferase"/>
</dbReference>
<feature type="active site" evidence="5">
    <location>
        <position position="76"/>
    </location>
</feature>
<dbReference type="InterPro" id="IPR029063">
    <property type="entry name" value="SAM-dependent_MTases_sf"/>
</dbReference>